<dbReference type="SUPFAM" id="SSF88946">
    <property type="entry name" value="Sigma2 domain of RNA polymerase sigma factors"/>
    <property type="match status" value="1"/>
</dbReference>
<dbReference type="PANTHER" id="PTHR43133:SF62">
    <property type="entry name" value="RNA POLYMERASE SIGMA FACTOR SIGZ"/>
    <property type="match status" value="1"/>
</dbReference>
<dbReference type="Proteomes" id="UP001597361">
    <property type="component" value="Unassembled WGS sequence"/>
</dbReference>
<dbReference type="InterPro" id="IPR013324">
    <property type="entry name" value="RNA_pol_sigma_r3/r4-like"/>
</dbReference>
<evidence type="ECO:0000313" key="8">
    <source>
        <dbReference type="Proteomes" id="UP001597361"/>
    </source>
</evidence>
<gene>
    <name evidence="7" type="ORF">ACFSKL_21330</name>
</gene>
<dbReference type="InterPro" id="IPR014284">
    <property type="entry name" value="RNA_pol_sigma-70_dom"/>
</dbReference>
<dbReference type="SUPFAM" id="SSF88659">
    <property type="entry name" value="Sigma3 and sigma4 domains of RNA polymerase sigma factors"/>
    <property type="match status" value="1"/>
</dbReference>
<evidence type="ECO:0000313" key="7">
    <source>
        <dbReference type="EMBL" id="MFD2037354.1"/>
    </source>
</evidence>
<feature type="domain" description="RNA polymerase sigma-70 region 2" evidence="5">
    <location>
        <begin position="11"/>
        <end position="72"/>
    </location>
</feature>
<dbReference type="Pfam" id="PF08281">
    <property type="entry name" value="Sigma70_r4_2"/>
    <property type="match status" value="1"/>
</dbReference>
<keyword evidence="3" id="KW-0731">Sigma factor</keyword>
<dbReference type="PANTHER" id="PTHR43133">
    <property type="entry name" value="RNA POLYMERASE ECF-TYPE SIGMA FACTO"/>
    <property type="match status" value="1"/>
</dbReference>
<evidence type="ECO:0000256" key="1">
    <source>
        <dbReference type="ARBA" id="ARBA00010641"/>
    </source>
</evidence>
<evidence type="ECO:0000256" key="3">
    <source>
        <dbReference type="ARBA" id="ARBA00023082"/>
    </source>
</evidence>
<dbReference type="InterPro" id="IPR013325">
    <property type="entry name" value="RNA_pol_sigma_r2"/>
</dbReference>
<keyword evidence="4" id="KW-0804">Transcription</keyword>
<dbReference type="InterPro" id="IPR013249">
    <property type="entry name" value="RNA_pol_sigma70_r4_t2"/>
</dbReference>
<dbReference type="InterPro" id="IPR039425">
    <property type="entry name" value="RNA_pol_sigma-70-like"/>
</dbReference>
<dbReference type="CDD" id="cd06171">
    <property type="entry name" value="Sigma70_r4"/>
    <property type="match status" value="1"/>
</dbReference>
<dbReference type="Pfam" id="PF04542">
    <property type="entry name" value="Sigma70_r2"/>
    <property type="match status" value="1"/>
</dbReference>
<keyword evidence="8" id="KW-1185">Reference proteome</keyword>
<evidence type="ECO:0000256" key="4">
    <source>
        <dbReference type="ARBA" id="ARBA00023163"/>
    </source>
</evidence>
<accession>A0ABW4VRQ4</accession>
<proteinExistence type="inferred from homology"/>
<dbReference type="InterPro" id="IPR036388">
    <property type="entry name" value="WH-like_DNA-bd_sf"/>
</dbReference>
<comment type="caution">
    <text evidence="7">The sequence shown here is derived from an EMBL/GenBank/DDBJ whole genome shotgun (WGS) entry which is preliminary data.</text>
</comment>
<dbReference type="EMBL" id="JBHUHR010000048">
    <property type="protein sequence ID" value="MFD2037354.1"/>
    <property type="molecule type" value="Genomic_DNA"/>
</dbReference>
<evidence type="ECO:0000259" key="5">
    <source>
        <dbReference type="Pfam" id="PF04542"/>
    </source>
</evidence>
<dbReference type="RefSeq" id="WP_376889175.1">
    <property type="nucleotide sequence ID" value="NZ_JBHUHR010000048.1"/>
</dbReference>
<dbReference type="NCBIfam" id="TIGR02937">
    <property type="entry name" value="sigma70-ECF"/>
    <property type="match status" value="1"/>
</dbReference>
<dbReference type="InterPro" id="IPR007627">
    <property type="entry name" value="RNA_pol_sigma70_r2"/>
</dbReference>
<reference evidence="8" key="1">
    <citation type="journal article" date="2019" name="Int. J. Syst. Evol. Microbiol.">
        <title>The Global Catalogue of Microorganisms (GCM) 10K type strain sequencing project: providing services to taxonomists for standard genome sequencing and annotation.</title>
        <authorList>
            <consortium name="The Broad Institute Genomics Platform"/>
            <consortium name="The Broad Institute Genome Sequencing Center for Infectious Disease"/>
            <person name="Wu L."/>
            <person name="Ma J."/>
        </authorList>
    </citation>
    <scope>NUCLEOTIDE SEQUENCE [LARGE SCALE GENOMIC DNA]</scope>
    <source>
        <strain evidence="8">CGMCC 1.15180</strain>
    </source>
</reference>
<feature type="domain" description="RNA polymerase sigma factor 70 region 4 type 2" evidence="6">
    <location>
        <begin position="99"/>
        <end position="149"/>
    </location>
</feature>
<dbReference type="Gene3D" id="1.10.10.10">
    <property type="entry name" value="Winged helix-like DNA-binding domain superfamily/Winged helix DNA-binding domain"/>
    <property type="match status" value="1"/>
</dbReference>
<name>A0ABW4VRQ4_9BACT</name>
<sequence length="180" mass="21166">MKCDIYNFWLSHKDELHGYISKRIPDRNDVDDILQAVLIKVTNYCESKNDVIHIKAWMYKITQNTIIDFHKKSIRNTNTEIGYSNLQYHPDYGENVYFWLHKFINRLPDEFSIPLRLSDLKGLPQKDIAKQLGLTLEATKSRIQRARKKVRLKFDECGVLEKPGNHPLEFTITKPCCLAE</sequence>
<keyword evidence="2" id="KW-0805">Transcription regulation</keyword>
<dbReference type="Gene3D" id="1.10.1740.10">
    <property type="match status" value="1"/>
</dbReference>
<evidence type="ECO:0000256" key="2">
    <source>
        <dbReference type="ARBA" id="ARBA00023015"/>
    </source>
</evidence>
<evidence type="ECO:0000259" key="6">
    <source>
        <dbReference type="Pfam" id="PF08281"/>
    </source>
</evidence>
<protein>
    <submittedName>
        <fullName evidence="7">Sigma-70 family RNA polymerase sigma factor</fullName>
    </submittedName>
</protein>
<organism evidence="7 8">
    <name type="scientific">Belliella marina</name>
    <dbReference type="NCBI Taxonomy" id="1644146"/>
    <lineage>
        <taxon>Bacteria</taxon>
        <taxon>Pseudomonadati</taxon>
        <taxon>Bacteroidota</taxon>
        <taxon>Cytophagia</taxon>
        <taxon>Cytophagales</taxon>
        <taxon>Cyclobacteriaceae</taxon>
        <taxon>Belliella</taxon>
    </lineage>
</organism>
<comment type="similarity">
    <text evidence="1">Belongs to the sigma-70 factor family. ECF subfamily.</text>
</comment>